<name>A0A0V0GLU2_SOLCH</name>
<proteinExistence type="predicted"/>
<reference evidence="2" key="1">
    <citation type="submission" date="2015-12" db="EMBL/GenBank/DDBJ databases">
        <title>Gene expression during late stages of embryo sac development: a critical building block for successful pollen-pistil interactions.</title>
        <authorList>
            <person name="Liu Y."/>
            <person name="Joly V."/>
            <person name="Sabar M."/>
            <person name="Matton D.P."/>
        </authorList>
    </citation>
    <scope>NUCLEOTIDE SEQUENCE</scope>
</reference>
<keyword evidence="1" id="KW-1133">Transmembrane helix</keyword>
<organism evidence="2">
    <name type="scientific">Solanum chacoense</name>
    <name type="common">Chaco potato</name>
    <dbReference type="NCBI Taxonomy" id="4108"/>
    <lineage>
        <taxon>Eukaryota</taxon>
        <taxon>Viridiplantae</taxon>
        <taxon>Streptophyta</taxon>
        <taxon>Embryophyta</taxon>
        <taxon>Tracheophyta</taxon>
        <taxon>Spermatophyta</taxon>
        <taxon>Magnoliopsida</taxon>
        <taxon>eudicotyledons</taxon>
        <taxon>Gunneridae</taxon>
        <taxon>Pentapetalae</taxon>
        <taxon>asterids</taxon>
        <taxon>lamiids</taxon>
        <taxon>Solanales</taxon>
        <taxon>Solanaceae</taxon>
        <taxon>Solanoideae</taxon>
        <taxon>Solaneae</taxon>
        <taxon>Solanum</taxon>
    </lineage>
</organism>
<dbReference type="AlphaFoldDB" id="A0A0V0GLU2"/>
<feature type="non-terminal residue" evidence="2">
    <location>
        <position position="1"/>
    </location>
</feature>
<accession>A0A0V0GLU2</accession>
<keyword evidence="1" id="KW-0812">Transmembrane</keyword>
<evidence type="ECO:0000313" key="2">
    <source>
        <dbReference type="EMBL" id="JAP09084.1"/>
    </source>
</evidence>
<feature type="transmembrane region" description="Helical" evidence="1">
    <location>
        <begin position="34"/>
        <end position="56"/>
    </location>
</feature>
<keyword evidence="1" id="KW-0472">Membrane</keyword>
<sequence length="62" mass="7252">ILFSFQVGHSFLVLSFEIKQKKIPRKYCISLHHVFLRFTQLCVFLCVGIVCYYLCLCSFGTI</sequence>
<dbReference type="EMBL" id="GEDG01035707">
    <property type="protein sequence ID" value="JAP09084.1"/>
    <property type="molecule type" value="Transcribed_RNA"/>
</dbReference>
<protein>
    <submittedName>
        <fullName evidence="2">Putative ovule protein</fullName>
    </submittedName>
</protein>
<evidence type="ECO:0000256" key="1">
    <source>
        <dbReference type="SAM" id="Phobius"/>
    </source>
</evidence>